<name>A0A9E2SAP6_9BACT</name>
<keyword evidence="1" id="KW-0732">Signal</keyword>
<feature type="signal peptide" evidence="1">
    <location>
        <begin position="1"/>
        <end position="24"/>
    </location>
</feature>
<sequence length="151" mass="16965">MKTGKILSFILATVCILSANSTFAQFRKIPAEVTDAFYAKYPVAKKVEWKDKLSSFVATFSLGGESHEARFTSKGIWEQTETKLEESKIPSVVNDGFSKSKYSDWEVKYASEIKLPGDSVNYKMIVAKSGVEKMNLTFNEKGKLLRDSRTL</sequence>
<accession>A0A9E2SAP6</accession>
<evidence type="ECO:0000313" key="4">
    <source>
        <dbReference type="Proteomes" id="UP000812270"/>
    </source>
</evidence>
<evidence type="ECO:0000313" key="3">
    <source>
        <dbReference type="EMBL" id="MBV4356990.1"/>
    </source>
</evidence>
<dbReference type="AlphaFoldDB" id="A0A9E2SAP6"/>
<protein>
    <submittedName>
        <fullName evidence="3">PepSY-like domain-containing protein</fullName>
    </submittedName>
</protein>
<dbReference type="Pfam" id="PF11396">
    <property type="entry name" value="PepSY_like"/>
    <property type="match status" value="1"/>
</dbReference>
<feature type="chain" id="PRO_5038890399" evidence="1">
    <location>
        <begin position="25"/>
        <end position="151"/>
    </location>
</feature>
<dbReference type="Proteomes" id="UP000812270">
    <property type="component" value="Unassembled WGS sequence"/>
</dbReference>
<organism evidence="3 4">
    <name type="scientific">Pinibacter aurantiacus</name>
    <dbReference type="NCBI Taxonomy" id="2851599"/>
    <lineage>
        <taxon>Bacteria</taxon>
        <taxon>Pseudomonadati</taxon>
        <taxon>Bacteroidota</taxon>
        <taxon>Chitinophagia</taxon>
        <taxon>Chitinophagales</taxon>
        <taxon>Chitinophagaceae</taxon>
        <taxon>Pinibacter</taxon>
    </lineage>
</organism>
<dbReference type="InterPro" id="IPR021533">
    <property type="entry name" value="PepSY-like"/>
</dbReference>
<reference evidence="3" key="1">
    <citation type="submission" date="2021-06" db="EMBL/GenBank/DDBJ databases">
        <authorList>
            <person name="Huq M.A."/>
        </authorList>
    </citation>
    <scope>NUCLEOTIDE SEQUENCE</scope>
    <source>
        <strain evidence="3">MAH-26</strain>
    </source>
</reference>
<keyword evidence="4" id="KW-1185">Reference proteome</keyword>
<dbReference type="EMBL" id="JAHSPG010000003">
    <property type="protein sequence ID" value="MBV4356990.1"/>
    <property type="molecule type" value="Genomic_DNA"/>
</dbReference>
<proteinExistence type="predicted"/>
<feature type="domain" description="Putative beta-lactamase-inhibitor-like PepSY-like" evidence="2">
    <location>
        <begin position="56"/>
        <end position="145"/>
    </location>
</feature>
<evidence type="ECO:0000256" key="1">
    <source>
        <dbReference type="SAM" id="SignalP"/>
    </source>
</evidence>
<comment type="caution">
    <text evidence="3">The sequence shown here is derived from an EMBL/GenBank/DDBJ whole genome shotgun (WGS) entry which is preliminary data.</text>
</comment>
<evidence type="ECO:0000259" key="2">
    <source>
        <dbReference type="Pfam" id="PF11396"/>
    </source>
</evidence>
<gene>
    <name evidence="3" type="ORF">KTO63_07540</name>
</gene>
<dbReference type="RefSeq" id="WP_217790618.1">
    <property type="nucleotide sequence ID" value="NZ_JAHSPG010000003.1"/>
</dbReference>